<accession>A0ABD0YA15</accession>
<organism evidence="1 2">
    <name type="scientific">Ranatra chinensis</name>
    <dbReference type="NCBI Taxonomy" id="642074"/>
    <lineage>
        <taxon>Eukaryota</taxon>
        <taxon>Metazoa</taxon>
        <taxon>Ecdysozoa</taxon>
        <taxon>Arthropoda</taxon>
        <taxon>Hexapoda</taxon>
        <taxon>Insecta</taxon>
        <taxon>Pterygota</taxon>
        <taxon>Neoptera</taxon>
        <taxon>Paraneoptera</taxon>
        <taxon>Hemiptera</taxon>
        <taxon>Heteroptera</taxon>
        <taxon>Panheteroptera</taxon>
        <taxon>Nepomorpha</taxon>
        <taxon>Nepidae</taxon>
        <taxon>Ranatrinae</taxon>
        <taxon>Ranatra</taxon>
    </lineage>
</organism>
<gene>
    <name evidence="1" type="ORF">AAG570_001965</name>
</gene>
<dbReference type="EMBL" id="JBFDAA010000011">
    <property type="protein sequence ID" value="KAL1124195.1"/>
    <property type="molecule type" value="Genomic_DNA"/>
</dbReference>
<keyword evidence="2" id="KW-1185">Reference proteome</keyword>
<sequence length="119" mass="13602">MTAGDKSALTFFLLPVMSSSYRTTLIAEEILSGTWYMWLAICNLTLHSAFPGSFRRSPIDSAEMPTFPPDRTLRHFGRVPYANKYLVTYTARKREAPRTYDIAEDGVRVPKHVRSERQA</sequence>
<proteinExistence type="predicted"/>
<dbReference type="Proteomes" id="UP001558652">
    <property type="component" value="Unassembled WGS sequence"/>
</dbReference>
<evidence type="ECO:0000313" key="1">
    <source>
        <dbReference type="EMBL" id="KAL1124195.1"/>
    </source>
</evidence>
<comment type="caution">
    <text evidence="1">The sequence shown here is derived from an EMBL/GenBank/DDBJ whole genome shotgun (WGS) entry which is preliminary data.</text>
</comment>
<dbReference type="AlphaFoldDB" id="A0ABD0YA15"/>
<protein>
    <submittedName>
        <fullName evidence="1">Uncharacterized protein</fullName>
    </submittedName>
</protein>
<evidence type="ECO:0000313" key="2">
    <source>
        <dbReference type="Proteomes" id="UP001558652"/>
    </source>
</evidence>
<name>A0ABD0YA15_9HEMI</name>
<reference evidence="1 2" key="1">
    <citation type="submission" date="2024-07" db="EMBL/GenBank/DDBJ databases">
        <title>Chromosome-level genome assembly of the water stick insect Ranatra chinensis (Heteroptera: Nepidae).</title>
        <authorList>
            <person name="Liu X."/>
        </authorList>
    </citation>
    <scope>NUCLEOTIDE SEQUENCE [LARGE SCALE GENOMIC DNA]</scope>
    <source>
        <strain evidence="1">Cailab_2021Rc</strain>
        <tissue evidence="1">Muscle</tissue>
    </source>
</reference>